<accession>A0A6C0FDA1</accession>
<dbReference type="AlphaFoldDB" id="A0A6C0FDA1"/>
<reference evidence="1" key="1">
    <citation type="journal article" date="2020" name="Nature">
        <title>Giant virus diversity and host interactions through global metagenomics.</title>
        <authorList>
            <person name="Schulz F."/>
            <person name="Roux S."/>
            <person name="Paez-Espino D."/>
            <person name="Jungbluth S."/>
            <person name="Walsh D.A."/>
            <person name="Denef V.J."/>
            <person name="McMahon K.D."/>
            <person name="Konstantinidis K.T."/>
            <person name="Eloe-Fadrosh E.A."/>
            <person name="Kyrpides N.C."/>
            <person name="Woyke T."/>
        </authorList>
    </citation>
    <scope>NUCLEOTIDE SEQUENCE</scope>
    <source>
        <strain evidence="1">GVMAG-S-ERX556126-94</strain>
    </source>
</reference>
<evidence type="ECO:0000313" key="1">
    <source>
        <dbReference type="EMBL" id="QHT38994.1"/>
    </source>
</evidence>
<dbReference type="EMBL" id="MN738838">
    <property type="protein sequence ID" value="QHT38994.1"/>
    <property type="molecule type" value="Genomic_DNA"/>
</dbReference>
<proteinExistence type="predicted"/>
<sequence>MWIDRIDDFHANNNVTLDMNRELHLSIYVKEILKYKIEFSLSDGNINIKNIEEDKSMSFDDFYYWWNIDRFDEVLSEEEVIFNDFNELKSKVLPAIENIKQPEIKESDSQEERKKKELKIKSNNEKVLKLQGHVKSEADKSNSQINILRQFRGLYPTKDSLKVFAENVIVLLKHTE</sequence>
<protein>
    <submittedName>
        <fullName evidence="1">Uncharacterized protein</fullName>
    </submittedName>
</protein>
<organism evidence="1">
    <name type="scientific">viral metagenome</name>
    <dbReference type="NCBI Taxonomy" id="1070528"/>
    <lineage>
        <taxon>unclassified sequences</taxon>
        <taxon>metagenomes</taxon>
        <taxon>organismal metagenomes</taxon>
    </lineage>
</organism>
<name>A0A6C0FDA1_9ZZZZ</name>